<dbReference type="KEGG" id="xyl:ET495_11485"/>
<evidence type="ECO:0000313" key="1">
    <source>
        <dbReference type="EMBL" id="QAY63760.1"/>
    </source>
</evidence>
<dbReference type="Proteomes" id="UP000291758">
    <property type="component" value="Chromosome"/>
</dbReference>
<reference evidence="1 2" key="1">
    <citation type="submission" date="2019-01" db="EMBL/GenBank/DDBJ databases">
        <title>Genome sequencing of strain 2JSPR-7.</title>
        <authorList>
            <person name="Heo J."/>
            <person name="Kim S.-J."/>
            <person name="Kim J.-S."/>
            <person name="Hong S.-B."/>
            <person name="Kwon S.-W."/>
        </authorList>
    </citation>
    <scope>NUCLEOTIDE SEQUENCE [LARGE SCALE GENOMIC DNA]</scope>
    <source>
        <strain evidence="1 2">2JSPR-7</strain>
    </source>
</reference>
<gene>
    <name evidence="1" type="ORF">ET495_11485</name>
</gene>
<organism evidence="1 2">
    <name type="scientific">Xylanimonas allomyrinae</name>
    <dbReference type="NCBI Taxonomy" id="2509459"/>
    <lineage>
        <taxon>Bacteria</taxon>
        <taxon>Bacillati</taxon>
        <taxon>Actinomycetota</taxon>
        <taxon>Actinomycetes</taxon>
        <taxon>Micrococcales</taxon>
        <taxon>Promicromonosporaceae</taxon>
        <taxon>Xylanimonas</taxon>
    </lineage>
</organism>
<sequence>MVAVEVVQRTGRYAIRLRDPHAPARADFAGVPTFPFDPAWVLDGRVRQYAEPREIVVGAARPGLLHHVQVIGEVDLAHAGHAVTLLLTGTGDRASILFSDETPGVAPWRILAVDLPGTLAPGGSGTVRVDFNEARNLPFAFTEHGTCPAPAPGNHVPFAVPAGEKAPR</sequence>
<proteinExistence type="predicted"/>
<dbReference type="InterPro" id="IPR012467">
    <property type="entry name" value="DUF1684"/>
</dbReference>
<dbReference type="OrthoDB" id="5493262at2"/>
<dbReference type="PANTHER" id="PTHR41913">
    <property type="entry name" value="DUF1684 DOMAIN-CONTAINING PROTEIN"/>
    <property type="match status" value="1"/>
</dbReference>
<name>A0A4P6ELS0_9MICO</name>
<keyword evidence="2" id="KW-1185">Reference proteome</keyword>
<accession>A0A4P6ELS0</accession>
<dbReference type="AlphaFoldDB" id="A0A4P6ELS0"/>
<protein>
    <submittedName>
        <fullName evidence="1">DUF1684 domain-containing protein</fullName>
    </submittedName>
</protein>
<dbReference type="EMBL" id="CP035495">
    <property type="protein sequence ID" value="QAY63760.1"/>
    <property type="molecule type" value="Genomic_DNA"/>
</dbReference>
<dbReference type="PANTHER" id="PTHR41913:SF1">
    <property type="entry name" value="DUF1684 DOMAIN-CONTAINING PROTEIN"/>
    <property type="match status" value="1"/>
</dbReference>
<dbReference type="Pfam" id="PF07920">
    <property type="entry name" value="DUF1684"/>
    <property type="match status" value="1"/>
</dbReference>
<evidence type="ECO:0000313" key="2">
    <source>
        <dbReference type="Proteomes" id="UP000291758"/>
    </source>
</evidence>